<feature type="compositionally biased region" description="Low complexity" evidence="5">
    <location>
        <begin position="1"/>
        <end position="14"/>
    </location>
</feature>
<dbReference type="Pfam" id="PF10332">
    <property type="entry name" value="DUF2418"/>
    <property type="match status" value="1"/>
</dbReference>
<feature type="region of interest" description="Disordered" evidence="5">
    <location>
        <begin position="65"/>
        <end position="92"/>
    </location>
</feature>
<dbReference type="KEGG" id="cci:CC1G_04239"/>
<comment type="caution">
    <text evidence="7">The sequence shown here is derived from an EMBL/GenBank/DDBJ whole genome shotgun (WGS) entry which is preliminary data.</text>
</comment>
<proteinExistence type="predicted"/>
<dbReference type="eggNOG" id="ENOG502S81A">
    <property type="taxonomic scope" value="Eukaryota"/>
</dbReference>
<reference evidence="7 8" key="1">
    <citation type="journal article" date="2010" name="Proc. Natl. Acad. Sci. U.S.A.">
        <title>Insights into evolution of multicellular fungi from the assembled chromosomes of the mushroom Coprinopsis cinerea (Coprinus cinereus).</title>
        <authorList>
            <person name="Stajich J.E."/>
            <person name="Wilke S.K."/>
            <person name="Ahren D."/>
            <person name="Au C.H."/>
            <person name="Birren B.W."/>
            <person name="Borodovsky M."/>
            <person name="Burns C."/>
            <person name="Canback B."/>
            <person name="Casselton L.A."/>
            <person name="Cheng C.K."/>
            <person name="Deng J."/>
            <person name="Dietrich F.S."/>
            <person name="Fargo D.C."/>
            <person name="Farman M.L."/>
            <person name="Gathman A.C."/>
            <person name="Goldberg J."/>
            <person name="Guigo R."/>
            <person name="Hoegger P.J."/>
            <person name="Hooker J.B."/>
            <person name="Huggins A."/>
            <person name="James T.Y."/>
            <person name="Kamada T."/>
            <person name="Kilaru S."/>
            <person name="Kodira C."/>
            <person name="Kues U."/>
            <person name="Kupfer D."/>
            <person name="Kwan H.S."/>
            <person name="Lomsadze A."/>
            <person name="Li W."/>
            <person name="Lilly W.W."/>
            <person name="Ma L.J."/>
            <person name="Mackey A.J."/>
            <person name="Manning G."/>
            <person name="Martin F."/>
            <person name="Muraguchi H."/>
            <person name="Natvig D.O."/>
            <person name="Palmerini H."/>
            <person name="Ramesh M.A."/>
            <person name="Rehmeyer C.J."/>
            <person name="Roe B.A."/>
            <person name="Shenoy N."/>
            <person name="Stanke M."/>
            <person name="Ter-Hovhannisyan V."/>
            <person name="Tunlid A."/>
            <person name="Velagapudi R."/>
            <person name="Vision T.J."/>
            <person name="Zeng Q."/>
            <person name="Zolan M.E."/>
            <person name="Pukkila P.J."/>
        </authorList>
    </citation>
    <scope>NUCLEOTIDE SEQUENCE [LARGE SCALE GENOMIC DNA]</scope>
    <source>
        <strain evidence="8">Okayama-7 / 130 / ATCC MYA-4618 / FGSC 9003</strain>
    </source>
</reference>
<dbReference type="STRING" id="240176.A8NFE0"/>
<dbReference type="InParanoid" id="A8NFE0"/>
<sequence>MALRRLAQNNAAAATPKREADSPVAKPRLSMPTTPRNRVSIGPYRSPASTPSLSATIPFDWEAARSRAPPPYTPLQRKLRQSTAGDSTDSPRPVRRAFVRKKGFFEKLRDTPSNVAFYLSMFPQNLPLPSAKASSRILAGIMHLAQFSLRVSKARRSPSNWEDIYGDDDDAWFDWTSLLTVILLGAAFANAAYLLSRTRKYHFHRRVDPISSPNAKFVPKDWDTAQPLRRPLWRRSLSFSWWAFISSWRFLLNIPSPPPAPANAGPASKIQELEVWTPNELELQLFSLYSPVHALLWQATSSANWITMLFCMGLLTITLNVLIFQYQMLVKDKEAIAAEVMSEYNEGFVYPRINPIRHDVGVMTHESEIVSVWD</sequence>
<dbReference type="HOGENOM" id="CLU_062849_0_0_1"/>
<dbReference type="GO" id="GO:0007096">
    <property type="term" value="P:regulation of exit from mitosis"/>
    <property type="evidence" value="ECO:0007669"/>
    <property type="project" value="TreeGrafter"/>
</dbReference>
<evidence type="ECO:0000313" key="8">
    <source>
        <dbReference type="Proteomes" id="UP000001861"/>
    </source>
</evidence>
<evidence type="ECO:0000256" key="1">
    <source>
        <dbReference type="ARBA" id="ARBA00004127"/>
    </source>
</evidence>
<protein>
    <recommendedName>
        <fullName evidence="9">Nuclear rim protein 1</fullName>
    </recommendedName>
</protein>
<evidence type="ECO:0000313" key="7">
    <source>
        <dbReference type="EMBL" id="EAU88533.2"/>
    </source>
</evidence>
<dbReference type="PANTHER" id="PTHR28293">
    <property type="entry name" value="NUCLEAR RIM PROTEIN 1"/>
    <property type="match status" value="1"/>
</dbReference>
<evidence type="ECO:0000256" key="3">
    <source>
        <dbReference type="ARBA" id="ARBA00022989"/>
    </source>
</evidence>
<evidence type="ECO:0000256" key="2">
    <source>
        <dbReference type="ARBA" id="ARBA00022692"/>
    </source>
</evidence>
<evidence type="ECO:0000256" key="5">
    <source>
        <dbReference type="SAM" id="MobiDB-lite"/>
    </source>
</evidence>
<feature type="region of interest" description="Disordered" evidence="5">
    <location>
        <begin position="1"/>
        <end position="50"/>
    </location>
</feature>
<dbReference type="PANTHER" id="PTHR28293:SF1">
    <property type="entry name" value="NUCLEAR RIM PROTEIN 1"/>
    <property type="match status" value="1"/>
</dbReference>
<dbReference type="RefSeq" id="XP_001833260.2">
    <property type="nucleotide sequence ID" value="XM_001833208.2"/>
</dbReference>
<organism evidence="7 8">
    <name type="scientific">Coprinopsis cinerea (strain Okayama-7 / 130 / ATCC MYA-4618 / FGSC 9003)</name>
    <name type="common">Inky cap fungus</name>
    <name type="synonym">Hormographiella aspergillata</name>
    <dbReference type="NCBI Taxonomy" id="240176"/>
    <lineage>
        <taxon>Eukaryota</taxon>
        <taxon>Fungi</taxon>
        <taxon>Dikarya</taxon>
        <taxon>Basidiomycota</taxon>
        <taxon>Agaricomycotina</taxon>
        <taxon>Agaricomycetes</taxon>
        <taxon>Agaricomycetidae</taxon>
        <taxon>Agaricales</taxon>
        <taxon>Agaricineae</taxon>
        <taxon>Psathyrellaceae</taxon>
        <taxon>Coprinopsis</taxon>
    </lineage>
</organism>
<accession>A8NFE0</accession>
<gene>
    <name evidence="7" type="ORF">CC1G_04239</name>
</gene>
<dbReference type="OMA" id="WEAARSH"/>
<dbReference type="GO" id="GO:0043007">
    <property type="term" value="P:maintenance of rDNA"/>
    <property type="evidence" value="ECO:0007669"/>
    <property type="project" value="TreeGrafter"/>
</dbReference>
<evidence type="ECO:0000256" key="6">
    <source>
        <dbReference type="SAM" id="Phobius"/>
    </source>
</evidence>
<evidence type="ECO:0000256" key="4">
    <source>
        <dbReference type="ARBA" id="ARBA00023136"/>
    </source>
</evidence>
<dbReference type="VEuPathDB" id="FungiDB:CC1G_04239"/>
<dbReference type="Proteomes" id="UP000001861">
    <property type="component" value="Unassembled WGS sequence"/>
</dbReference>
<comment type="subcellular location">
    <subcellularLocation>
        <location evidence="1">Endomembrane system</location>
        <topology evidence="1">Multi-pass membrane protein</topology>
    </subcellularLocation>
</comment>
<dbReference type="EMBL" id="AACS02000002">
    <property type="protein sequence ID" value="EAU88533.2"/>
    <property type="molecule type" value="Genomic_DNA"/>
</dbReference>
<feature type="compositionally biased region" description="Polar residues" evidence="5">
    <location>
        <begin position="81"/>
        <end position="90"/>
    </location>
</feature>
<dbReference type="InterPro" id="IPR018819">
    <property type="entry name" value="Nur1/Mug154"/>
</dbReference>
<dbReference type="GeneID" id="6009756"/>
<name>A8NFE0_COPC7</name>
<dbReference type="AlphaFoldDB" id="A8NFE0"/>
<dbReference type="GO" id="GO:0012505">
    <property type="term" value="C:endomembrane system"/>
    <property type="evidence" value="ECO:0007669"/>
    <property type="project" value="UniProtKB-SubCell"/>
</dbReference>
<keyword evidence="8" id="KW-1185">Reference proteome</keyword>
<keyword evidence="3 6" id="KW-1133">Transmembrane helix</keyword>
<evidence type="ECO:0008006" key="9">
    <source>
        <dbReference type="Google" id="ProtNLM"/>
    </source>
</evidence>
<feature type="transmembrane region" description="Helical" evidence="6">
    <location>
        <begin position="172"/>
        <end position="196"/>
    </location>
</feature>
<keyword evidence="4 6" id="KW-0472">Membrane</keyword>
<dbReference type="OrthoDB" id="3363151at2759"/>
<keyword evidence="2 6" id="KW-0812">Transmembrane</keyword>
<feature type="transmembrane region" description="Helical" evidence="6">
    <location>
        <begin position="305"/>
        <end position="324"/>
    </location>
</feature>